<evidence type="ECO:0000256" key="8">
    <source>
        <dbReference type="RuleBase" id="RU362091"/>
    </source>
</evidence>
<evidence type="ECO:0000256" key="4">
    <source>
        <dbReference type="ARBA" id="ARBA00022475"/>
    </source>
</evidence>
<keyword evidence="3" id="KW-0813">Transport</keyword>
<evidence type="ECO:0000256" key="3">
    <source>
        <dbReference type="ARBA" id="ARBA00022448"/>
    </source>
</evidence>
<keyword evidence="11" id="KW-1185">Reference proteome</keyword>
<feature type="transmembrane region" description="Helical" evidence="9">
    <location>
        <begin position="151"/>
        <end position="169"/>
    </location>
</feature>
<dbReference type="InterPro" id="IPR001734">
    <property type="entry name" value="Na/solute_symporter"/>
</dbReference>
<keyword evidence="6 9" id="KW-1133">Transmembrane helix</keyword>
<dbReference type="Pfam" id="PF00474">
    <property type="entry name" value="SSF"/>
    <property type="match status" value="1"/>
</dbReference>
<feature type="transmembrane region" description="Helical" evidence="9">
    <location>
        <begin position="45"/>
        <end position="68"/>
    </location>
</feature>
<comment type="similarity">
    <text evidence="2 8">Belongs to the sodium:solute symporter (SSF) (TC 2.A.21) family.</text>
</comment>
<dbReference type="Proteomes" id="UP000247978">
    <property type="component" value="Unassembled WGS sequence"/>
</dbReference>
<name>A0A2V3WAH8_9BACI</name>
<keyword evidence="5 9" id="KW-0812">Transmembrane</keyword>
<comment type="caution">
    <text evidence="10">The sequence shown here is derived from an EMBL/GenBank/DDBJ whole genome shotgun (WGS) entry which is preliminary data.</text>
</comment>
<dbReference type="RefSeq" id="WP_110393514.1">
    <property type="nucleotide sequence ID" value="NZ_JBHUHB010000001.1"/>
</dbReference>
<accession>A0A2V3WAH8</accession>
<proteinExistence type="inferred from homology"/>
<feature type="transmembrane region" description="Helical" evidence="9">
    <location>
        <begin position="358"/>
        <end position="380"/>
    </location>
</feature>
<dbReference type="CDD" id="cd10322">
    <property type="entry name" value="SLC5sbd"/>
    <property type="match status" value="1"/>
</dbReference>
<feature type="transmembrane region" description="Helical" evidence="9">
    <location>
        <begin position="436"/>
        <end position="458"/>
    </location>
</feature>
<evidence type="ECO:0000256" key="5">
    <source>
        <dbReference type="ARBA" id="ARBA00022692"/>
    </source>
</evidence>
<evidence type="ECO:0000256" key="9">
    <source>
        <dbReference type="SAM" id="Phobius"/>
    </source>
</evidence>
<dbReference type="PROSITE" id="PS50283">
    <property type="entry name" value="NA_SOLUT_SYMP_3"/>
    <property type="match status" value="1"/>
</dbReference>
<evidence type="ECO:0000256" key="2">
    <source>
        <dbReference type="ARBA" id="ARBA00006434"/>
    </source>
</evidence>
<dbReference type="InterPro" id="IPR050277">
    <property type="entry name" value="Sodium:Solute_Symporter"/>
</dbReference>
<dbReference type="InterPro" id="IPR038377">
    <property type="entry name" value="Na/Glc_symporter_sf"/>
</dbReference>
<dbReference type="InterPro" id="IPR018212">
    <property type="entry name" value="Na/solute_symporter_CS"/>
</dbReference>
<feature type="transmembrane region" description="Helical" evidence="9">
    <location>
        <begin position="386"/>
        <end position="405"/>
    </location>
</feature>
<evidence type="ECO:0000256" key="6">
    <source>
        <dbReference type="ARBA" id="ARBA00022989"/>
    </source>
</evidence>
<feature type="transmembrane region" description="Helical" evidence="9">
    <location>
        <begin position="74"/>
        <end position="92"/>
    </location>
</feature>
<keyword evidence="4" id="KW-1003">Cell membrane</keyword>
<dbReference type="AlphaFoldDB" id="A0A2V3WAH8"/>
<keyword evidence="7 9" id="KW-0472">Membrane</keyword>
<dbReference type="GO" id="GO:0022857">
    <property type="term" value="F:transmembrane transporter activity"/>
    <property type="evidence" value="ECO:0007669"/>
    <property type="project" value="InterPro"/>
</dbReference>
<feature type="transmembrane region" description="Helical" evidence="9">
    <location>
        <begin position="6"/>
        <end position="24"/>
    </location>
</feature>
<feature type="transmembrane region" description="Helical" evidence="9">
    <location>
        <begin position="309"/>
        <end position="337"/>
    </location>
</feature>
<feature type="transmembrane region" description="Helical" evidence="9">
    <location>
        <begin position="220"/>
        <end position="242"/>
    </location>
</feature>
<dbReference type="PANTHER" id="PTHR48086:SF7">
    <property type="entry name" value="SODIUM-SOLUTE SYMPORTER-RELATED"/>
    <property type="match status" value="1"/>
</dbReference>
<gene>
    <name evidence="10" type="ORF">DFR56_101149</name>
</gene>
<reference evidence="10 11" key="1">
    <citation type="submission" date="2018-05" db="EMBL/GenBank/DDBJ databases">
        <title>Genomic Encyclopedia of Type Strains, Phase IV (KMG-IV): sequencing the most valuable type-strain genomes for metagenomic binning, comparative biology and taxonomic classification.</title>
        <authorList>
            <person name="Goeker M."/>
        </authorList>
    </citation>
    <scope>NUCLEOTIDE SEQUENCE [LARGE SCALE GENOMIC DNA]</scope>
    <source>
        <strain evidence="10 11">DSM 28556</strain>
    </source>
</reference>
<evidence type="ECO:0000313" key="10">
    <source>
        <dbReference type="EMBL" id="PXW90238.1"/>
    </source>
</evidence>
<dbReference type="Gene3D" id="1.20.1730.10">
    <property type="entry name" value="Sodium/glucose cotransporter"/>
    <property type="match status" value="1"/>
</dbReference>
<dbReference type="PROSITE" id="PS00456">
    <property type="entry name" value="NA_SOLUT_SYMP_1"/>
    <property type="match status" value="1"/>
</dbReference>
<evidence type="ECO:0000313" key="11">
    <source>
        <dbReference type="Proteomes" id="UP000247978"/>
    </source>
</evidence>
<sequence length="486" mass="53076">MITLVDVVVVIVYLAIMVVIGLIASKRIKHKDDYVLAGKRMGYSVTIGTLVATMIGTAATMGTAAMGYEYGMILVWQAIAIFVGYIIVGMLAKKIRKTGKWYIPDIMAERYGESAKVFTTIILAIAVTAIFGAQIIAMGLIFNLVGNSLGISYTTAIVIVGVILVLYTFIGGMIAVAYTDFIQLIIILVLFVLVLPIYVFTDGITFSDLRQTVDPEMWSVWSGLPFLFVVGIIATYLPGIIIDQTIWQRVMASKDEKVAKFSSFISGGIFLFYSIVILLLGITASVIIPQLTNKDEAIPQLIISYLPNGLIGLGLVAILAVAMSTASSTLLIAGVVITKDVIPAVMKKSLSYEQDLKASRIVTLILGAAGIVIALTFSGLFGLMMLAYAIFTATLFFPIIFALFWEKATKKGAFWSIIISSIILIVLYGLDKPLDVEPILPAIIINLGLMWIISLLTYQKDTATKPVFRDERKEKELERNIQAKMK</sequence>
<dbReference type="GO" id="GO:0005886">
    <property type="term" value="C:plasma membrane"/>
    <property type="evidence" value="ECO:0007669"/>
    <property type="project" value="TreeGrafter"/>
</dbReference>
<feature type="transmembrane region" description="Helical" evidence="9">
    <location>
        <begin position="181"/>
        <end position="200"/>
    </location>
</feature>
<dbReference type="OrthoDB" id="9789704at2"/>
<feature type="transmembrane region" description="Helical" evidence="9">
    <location>
        <begin position="117"/>
        <end position="145"/>
    </location>
</feature>
<dbReference type="EMBL" id="QJJQ01000001">
    <property type="protein sequence ID" value="PXW90238.1"/>
    <property type="molecule type" value="Genomic_DNA"/>
</dbReference>
<feature type="transmembrane region" description="Helical" evidence="9">
    <location>
        <begin position="263"/>
        <end position="289"/>
    </location>
</feature>
<evidence type="ECO:0000256" key="7">
    <source>
        <dbReference type="ARBA" id="ARBA00023136"/>
    </source>
</evidence>
<dbReference type="PANTHER" id="PTHR48086">
    <property type="entry name" value="SODIUM/PROLINE SYMPORTER-RELATED"/>
    <property type="match status" value="1"/>
</dbReference>
<comment type="subcellular location">
    <subcellularLocation>
        <location evidence="1">Membrane</location>
        <topology evidence="1">Multi-pass membrane protein</topology>
    </subcellularLocation>
</comment>
<organism evidence="10 11">
    <name type="scientific">Pseudogracilibacillus auburnensis</name>
    <dbReference type="NCBI Taxonomy" id="1494959"/>
    <lineage>
        <taxon>Bacteria</taxon>
        <taxon>Bacillati</taxon>
        <taxon>Bacillota</taxon>
        <taxon>Bacilli</taxon>
        <taxon>Bacillales</taxon>
        <taxon>Bacillaceae</taxon>
        <taxon>Pseudogracilibacillus</taxon>
    </lineage>
</organism>
<dbReference type="GO" id="GO:0046942">
    <property type="term" value="P:carboxylic acid transport"/>
    <property type="evidence" value="ECO:0007669"/>
    <property type="project" value="UniProtKB-ARBA"/>
</dbReference>
<feature type="transmembrane region" description="Helical" evidence="9">
    <location>
        <begin position="412"/>
        <end position="430"/>
    </location>
</feature>
<evidence type="ECO:0000256" key="1">
    <source>
        <dbReference type="ARBA" id="ARBA00004141"/>
    </source>
</evidence>
<protein>
    <submittedName>
        <fullName evidence="10">SSS family solute:Na+ symporter</fullName>
    </submittedName>
</protein>